<dbReference type="EMBL" id="MU274929">
    <property type="protein sequence ID" value="KAI0085644.1"/>
    <property type="molecule type" value="Genomic_DNA"/>
</dbReference>
<accession>A0ACB8TV11</accession>
<comment type="caution">
    <text evidence="1">The sequence shown here is derived from an EMBL/GenBank/DDBJ whole genome shotgun (WGS) entry which is preliminary data.</text>
</comment>
<organism evidence="1 2">
    <name type="scientific">Irpex rosettiformis</name>
    <dbReference type="NCBI Taxonomy" id="378272"/>
    <lineage>
        <taxon>Eukaryota</taxon>
        <taxon>Fungi</taxon>
        <taxon>Dikarya</taxon>
        <taxon>Basidiomycota</taxon>
        <taxon>Agaricomycotina</taxon>
        <taxon>Agaricomycetes</taxon>
        <taxon>Polyporales</taxon>
        <taxon>Irpicaceae</taxon>
        <taxon>Irpex</taxon>
    </lineage>
</organism>
<name>A0ACB8TV11_9APHY</name>
<gene>
    <name evidence="1" type="ORF">BDY19DRAFT_964928</name>
</gene>
<dbReference type="Proteomes" id="UP001055072">
    <property type="component" value="Unassembled WGS sequence"/>
</dbReference>
<reference evidence="1" key="1">
    <citation type="journal article" date="2021" name="Environ. Microbiol.">
        <title>Gene family expansions and transcriptome signatures uncover fungal adaptations to wood decay.</title>
        <authorList>
            <person name="Hage H."/>
            <person name="Miyauchi S."/>
            <person name="Viragh M."/>
            <person name="Drula E."/>
            <person name="Min B."/>
            <person name="Chaduli D."/>
            <person name="Navarro D."/>
            <person name="Favel A."/>
            <person name="Norest M."/>
            <person name="Lesage-Meessen L."/>
            <person name="Balint B."/>
            <person name="Merenyi Z."/>
            <person name="de Eugenio L."/>
            <person name="Morin E."/>
            <person name="Martinez A.T."/>
            <person name="Baldrian P."/>
            <person name="Stursova M."/>
            <person name="Martinez M.J."/>
            <person name="Novotny C."/>
            <person name="Magnuson J.K."/>
            <person name="Spatafora J.W."/>
            <person name="Maurice S."/>
            <person name="Pangilinan J."/>
            <person name="Andreopoulos W."/>
            <person name="LaButti K."/>
            <person name="Hundley H."/>
            <person name="Na H."/>
            <person name="Kuo A."/>
            <person name="Barry K."/>
            <person name="Lipzen A."/>
            <person name="Henrissat B."/>
            <person name="Riley R."/>
            <person name="Ahrendt S."/>
            <person name="Nagy L.G."/>
            <person name="Grigoriev I.V."/>
            <person name="Martin F."/>
            <person name="Rosso M.N."/>
        </authorList>
    </citation>
    <scope>NUCLEOTIDE SEQUENCE</scope>
    <source>
        <strain evidence="1">CBS 384.51</strain>
    </source>
</reference>
<sequence length="121" mass="13605">MRAQVMWFALLNLEVKSVAQFKHEQPHPLQWADPLFPQWTRRSRAYTMPTCLSAISSCRAHFCLKPSSPLDEYSSRPNPPSGPYPSAPPAFRREGRDCGRNLLHRTAGSPGHTNPPNASTH</sequence>
<evidence type="ECO:0000313" key="1">
    <source>
        <dbReference type="EMBL" id="KAI0085644.1"/>
    </source>
</evidence>
<proteinExistence type="predicted"/>
<protein>
    <submittedName>
        <fullName evidence="1">Uncharacterized protein</fullName>
    </submittedName>
</protein>
<evidence type="ECO:0000313" key="2">
    <source>
        <dbReference type="Proteomes" id="UP001055072"/>
    </source>
</evidence>
<keyword evidence="2" id="KW-1185">Reference proteome</keyword>